<sequence length="126" mass="14194">MRNAFLSVVTISMLLAGCAQGTEPNDTTLEGQEDVAYPIDVNQNPNWHNLREDRADLGDDQSKFRATVNMVEGVEPGMVIIIGNDAWVNASFTKNFSTKEKKEIRNELKKSLIKAMPRYDLHLNLE</sequence>
<proteinExistence type="predicted"/>
<dbReference type="PROSITE" id="PS51257">
    <property type="entry name" value="PROKAR_LIPOPROTEIN"/>
    <property type="match status" value="1"/>
</dbReference>
<keyword evidence="1" id="KW-0732">Signal</keyword>
<gene>
    <name evidence="2" type="ORF">CIB95_11130</name>
</gene>
<accession>A0A263BSU0</accession>
<dbReference type="Proteomes" id="UP000217083">
    <property type="component" value="Unassembled WGS sequence"/>
</dbReference>
<organism evidence="2 3">
    <name type="scientific">Lottiidibacillus patelloidae</name>
    <dbReference type="NCBI Taxonomy" id="2670334"/>
    <lineage>
        <taxon>Bacteria</taxon>
        <taxon>Bacillati</taxon>
        <taxon>Bacillota</taxon>
        <taxon>Bacilli</taxon>
        <taxon>Bacillales</taxon>
        <taxon>Bacillaceae</taxon>
        <taxon>Lottiidibacillus</taxon>
    </lineage>
</organism>
<evidence type="ECO:0000256" key="1">
    <source>
        <dbReference type="SAM" id="SignalP"/>
    </source>
</evidence>
<dbReference type="RefSeq" id="WP_094925157.1">
    <property type="nucleotide sequence ID" value="NZ_NPIA01000005.1"/>
</dbReference>
<keyword evidence="3" id="KW-1185">Reference proteome</keyword>
<feature type="signal peptide" evidence="1">
    <location>
        <begin position="1"/>
        <end position="21"/>
    </location>
</feature>
<dbReference type="EMBL" id="NPIA01000005">
    <property type="protein sequence ID" value="OZM56765.1"/>
    <property type="molecule type" value="Genomic_DNA"/>
</dbReference>
<feature type="chain" id="PRO_5012356632" description="Sporulation protein" evidence="1">
    <location>
        <begin position="22"/>
        <end position="126"/>
    </location>
</feature>
<protein>
    <recommendedName>
        <fullName evidence="4">Sporulation protein</fullName>
    </recommendedName>
</protein>
<reference evidence="2 3" key="2">
    <citation type="submission" date="2017-09" db="EMBL/GenBank/DDBJ databases">
        <title>Bacillus patelloidae sp. nov., isolated from the intestinal tract of a marine limpet.</title>
        <authorList>
            <person name="Liu R."/>
            <person name="Dong C."/>
            <person name="Shao Z."/>
        </authorList>
    </citation>
    <scope>NUCLEOTIDE SEQUENCE [LARGE SCALE GENOMIC DNA]</scope>
    <source>
        <strain evidence="2 3">SA5d-4</strain>
    </source>
</reference>
<comment type="caution">
    <text evidence="2">The sequence shown here is derived from an EMBL/GenBank/DDBJ whole genome shotgun (WGS) entry which is preliminary data.</text>
</comment>
<dbReference type="AlphaFoldDB" id="A0A263BSU0"/>
<reference evidence="3" key="1">
    <citation type="submission" date="2017-08" db="EMBL/GenBank/DDBJ databases">
        <authorList>
            <person name="Huang Z."/>
        </authorList>
    </citation>
    <scope>NUCLEOTIDE SEQUENCE [LARGE SCALE GENOMIC DNA]</scope>
    <source>
        <strain evidence="3">SA5d-4</strain>
    </source>
</reference>
<evidence type="ECO:0000313" key="3">
    <source>
        <dbReference type="Proteomes" id="UP000217083"/>
    </source>
</evidence>
<name>A0A263BSU0_9BACI</name>
<evidence type="ECO:0008006" key="4">
    <source>
        <dbReference type="Google" id="ProtNLM"/>
    </source>
</evidence>
<evidence type="ECO:0000313" key="2">
    <source>
        <dbReference type="EMBL" id="OZM56765.1"/>
    </source>
</evidence>